<dbReference type="RefSeq" id="WP_379289068.1">
    <property type="nucleotide sequence ID" value="NZ_JBHTIU010000047.1"/>
</dbReference>
<comment type="caution">
    <text evidence="1">The sequence shown here is derived from an EMBL/GenBank/DDBJ whole genome shotgun (WGS) entry which is preliminary data.</text>
</comment>
<organism evidence="1 2">
    <name type="scientific">Paenibacillus residui</name>
    <dbReference type="NCBI Taxonomy" id="629724"/>
    <lineage>
        <taxon>Bacteria</taxon>
        <taxon>Bacillati</taxon>
        <taxon>Bacillota</taxon>
        <taxon>Bacilli</taxon>
        <taxon>Bacillales</taxon>
        <taxon>Paenibacillaceae</taxon>
        <taxon>Paenibacillus</taxon>
    </lineage>
</organism>
<dbReference type="Proteomes" id="UP001597120">
    <property type="component" value="Unassembled WGS sequence"/>
</dbReference>
<gene>
    <name evidence="1" type="ORF">ACFQ03_14785</name>
</gene>
<evidence type="ECO:0000313" key="1">
    <source>
        <dbReference type="EMBL" id="MFD0870419.1"/>
    </source>
</evidence>
<reference evidence="2" key="1">
    <citation type="journal article" date="2019" name="Int. J. Syst. Evol. Microbiol.">
        <title>The Global Catalogue of Microorganisms (GCM) 10K type strain sequencing project: providing services to taxonomists for standard genome sequencing and annotation.</title>
        <authorList>
            <consortium name="The Broad Institute Genomics Platform"/>
            <consortium name="The Broad Institute Genome Sequencing Center for Infectious Disease"/>
            <person name="Wu L."/>
            <person name="Ma J."/>
        </authorList>
    </citation>
    <scope>NUCLEOTIDE SEQUENCE [LARGE SCALE GENOMIC DNA]</scope>
    <source>
        <strain evidence="2">CCUG 57263</strain>
    </source>
</reference>
<evidence type="ECO:0000313" key="2">
    <source>
        <dbReference type="Proteomes" id="UP001597120"/>
    </source>
</evidence>
<proteinExistence type="predicted"/>
<sequence>MAEYSSWGEQIAQLLASYLVDQKSIDAVLEEGQKILTDVAVSGGYAK</sequence>
<keyword evidence="2" id="KW-1185">Reference proteome</keyword>
<name>A0ABW3DCU7_9BACL</name>
<protein>
    <submittedName>
        <fullName evidence="1">Uncharacterized protein</fullName>
    </submittedName>
</protein>
<accession>A0ABW3DCU7</accession>
<dbReference type="EMBL" id="JBHTIU010000047">
    <property type="protein sequence ID" value="MFD0870419.1"/>
    <property type="molecule type" value="Genomic_DNA"/>
</dbReference>